<name>A0ABD0VR18_DENTH</name>
<protein>
    <submittedName>
        <fullName evidence="1">Uncharacterized protein</fullName>
    </submittedName>
</protein>
<keyword evidence="2" id="KW-1185">Reference proteome</keyword>
<organism evidence="1 2">
    <name type="scientific">Dendrobium thyrsiflorum</name>
    <name type="common">Pinecone-like raceme dendrobium</name>
    <name type="synonym">Orchid</name>
    <dbReference type="NCBI Taxonomy" id="117978"/>
    <lineage>
        <taxon>Eukaryota</taxon>
        <taxon>Viridiplantae</taxon>
        <taxon>Streptophyta</taxon>
        <taxon>Embryophyta</taxon>
        <taxon>Tracheophyta</taxon>
        <taxon>Spermatophyta</taxon>
        <taxon>Magnoliopsida</taxon>
        <taxon>Liliopsida</taxon>
        <taxon>Asparagales</taxon>
        <taxon>Orchidaceae</taxon>
        <taxon>Epidendroideae</taxon>
        <taxon>Malaxideae</taxon>
        <taxon>Dendrobiinae</taxon>
        <taxon>Dendrobium</taxon>
    </lineage>
</organism>
<sequence>MRFRGTATRNKTGETDKQNRLEKKRSIIITRRRWWWWWVVSLEDVELFSEPGPVLDALLLLLVDVLVHLVLKLQLLSFKGVELGLKGFKPVHQLIYLGALAEWLWCRNWRRYLLRLIFLCFFPRLSLFWMEASAVEDVEGIVGEECRTMGFNAIGEHMGAGHNRNIVMLFGGESPGSEGPKLPRLSSDKDEMISTERKRVRVATGVGTAGVVRSLAIWKRRRRLAGGIGEQGGVGFSGFKGWSQKLGQRLMLELGVGTGREGRSAGARQ</sequence>
<evidence type="ECO:0000313" key="2">
    <source>
        <dbReference type="Proteomes" id="UP001552299"/>
    </source>
</evidence>
<reference evidence="1 2" key="1">
    <citation type="journal article" date="2024" name="Plant Biotechnol. J.">
        <title>Dendrobium thyrsiflorum genome and its molecular insights into genes involved in important horticultural traits.</title>
        <authorList>
            <person name="Chen B."/>
            <person name="Wang J.Y."/>
            <person name="Zheng P.J."/>
            <person name="Li K.L."/>
            <person name="Liang Y.M."/>
            <person name="Chen X.F."/>
            <person name="Zhang C."/>
            <person name="Zhao X."/>
            <person name="He X."/>
            <person name="Zhang G.Q."/>
            <person name="Liu Z.J."/>
            <person name="Xu Q."/>
        </authorList>
    </citation>
    <scope>NUCLEOTIDE SEQUENCE [LARGE SCALE GENOMIC DNA]</scope>
    <source>
        <strain evidence="1">GZMU011</strain>
    </source>
</reference>
<dbReference type="AlphaFoldDB" id="A0ABD0VR18"/>
<evidence type="ECO:0000313" key="1">
    <source>
        <dbReference type="EMBL" id="KAL0927484.1"/>
    </source>
</evidence>
<dbReference type="Proteomes" id="UP001552299">
    <property type="component" value="Unassembled WGS sequence"/>
</dbReference>
<accession>A0ABD0VR18</accession>
<gene>
    <name evidence="1" type="ORF">M5K25_001656</name>
</gene>
<proteinExistence type="predicted"/>
<dbReference type="EMBL" id="JANQDX010000002">
    <property type="protein sequence ID" value="KAL0927484.1"/>
    <property type="molecule type" value="Genomic_DNA"/>
</dbReference>
<comment type="caution">
    <text evidence="1">The sequence shown here is derived from an EMBL/GenBank/DDBJ whole genome shotgun (WGS) entry which is preliminary data.</text>
</comment>